<dbReference type="EMBL" id="KV428023">
    <property type="protein sequence ID" value="KZT41234.1"/>
    <property type="molecule type" value="Genomic_DNA"/>
</dbReference>
<organism evidence="1 2">
    <name type="scientific">Sistotremastrum suecicum HHB10207 ss-3</name>
    <dbReference type="NCBI Taxonomy" id="1314776"/>
    <lineage>
        <taxon>Eukaryota</taxon>
        <taxon>Fungi</taxon>
        <taxon>Dikarya</taxon>
        <taxon>Basidiomycota</taxon>
        <taxon>Agaricomycotina</taxon>
        <taxon>Agaricomycetes</taxon>
        <taxon>Sistotremastrales</taxon>
        <taxon>Sistotremastraceae</taxon>
        <taxon>Sistotremastrum</taxon>
    </lineage>
</organism>
<dbReference type="Proteomes" id="UP000076798">
    <property type="component" value="Unassembled WGS sequence"/>
</dbReference>
<reference evidence="1 2" key="1">
    <citation type="journal article" date="2016" name="Mol. Biol. Evol.">
        <title>Comparative Genomics of Early-Diverging Mushroom-Forming Fungi Provides Insights into the Origins of Lignocellulose Decay Capabilities.</title>
        <authorList>
            <person name="Nagy L.G."/>
            <person name="Riley R."/>
            <person name="Tritt A."/>
            <person name="Adam C."/>
            <person name="Daum C."/>
            <person name="Floudas D."/>
            <person name="Sun H."/>
            <person name="Yadav J.S."/>
            <person name="Pangilinan J."/>
            <person name="Larsson K.H."/>
            <person name="Matsuura K."/>
            <person name="Barry K."/>
            <person name="Labutti K."/>
            <person name="Kuo R."/>
            <person name="Ohm R.A."/>
            <person name="Bhattacharya S.S."/>
            <person name="Shirouzu T."/>
            <person name="Yoshinaga Y."/>
            <person name="Martin F.M."/>
            <person name="Grigoriev I.V."/>
            <person name="Hibbett D.S."/>
        </authorList>
    </citation>
    <scope>NUCLEOTIDE SEQUENCE [LARGE SCALE GENOMIC DNA]</scope>
    <source>
        <strain evidence="1 2">HHB10207 ss-3</strain>
    </source>
</reference>
<gene>
    <name evidence="1" type="ORF">SISSUDRAFT_1043070</name>
</gene>
<evidence type="ECO:0000313" key="2">
    <source>
        <dbReference type="Proteomes" id="UP000076798"/>
    </source>
</evidence>
<evidence type="ECO:0000313" key="1">
    <source>
        <dbReference type="EMBL" id="KZT41234.1"/>
    </source>
</evidence>
<proteinExistence type="predicted"/>
<protein>
    <submittedName>
        <fullName evidence="1">Uncharacterized protein</fullName>
    </submittedName>
</protein>
<sequence>MALAVIGASKPAKVRAIRDEIREAVHLHGWTEPATTEMRLLDSTLTSRTCLCHRNFASNNPPGYDNFVVPYLPDPPAEVLLSPLALGAPIKLPKLTRRSCSGICPNRTDLLLLLAHLLLTYDIRAFSSRSMLKGEWQPLFDVYDSEPSDGPLLAYRSISRR</sequence>
<accession>A0A166G280</accession>
<keyword evidence="2" id="KW-1185">Reference proteome</keyword>
<name>A0A166G280_9AGAM</name>
<dbReference type="AlphaFoldDB" id="A0A166G280"/>